<protein>
    <recommendedName>
        <fullName evidence="4">Peptidase C-terminal archaeal/bacterial domain-containing protein</fullName>
    </recommendedName>
</protein>
<evidence type="ECO:0000313" key="2">
    <source>
        <dbReference type="EMBL" id="THD72883.1"/>
    </source>
</evidence>
<dbReference type="EMBL" id="SSMD01000006">
    <property type="protein sequence ID" value="THD72883.1"/>
    <property type="molecule type" value="Genomic_DNA"/>
</dbReference>
<keyword evidence="1" id="KW-0732">Signal</keyword>
<dbReference type="Gene3D" id="2.60.120.380">
    <property type="match status" value="1"/>
</dbReference>
<comment type="caution">
    <text evidence="2">The sequence shown here is derived from an EMBL/GenBank/DDBJ whole genome shotgun (WGS) entry which is preliminary data.</text>
</comment>
<keyword evidence="3" id="KW-1185">Reference proteome</keyword>
<dbReference type="OrthoDB" id="1092590at2"/>
<evidence type="ECO:0000313" key="3">
    <source>
        <dbReference type="Proteomes" id="UP000306113"/>
    </source>
</evidence>
<gene>
    <name evidence="2" type="ORF">E7681_13230</name>
</gene>
<reference evidence="2 3" key="1">
    <citation type="submission" date="2019-04" db="EMBL/GenBank/DDBJ databases">
        <title>Draft genome sequence of Youngimonas vesicularis.</title>
        <authorList>
            <person name="Hameed A."/>
        </authorList>
    </citation>
    <scope>NUCLEOTIDE SEQUENCE [LARGE SCALE GENOMIC DNA]</scope>
    <source>
        <strain evidence="2 3">CC-AMW-E</strain>
    </source>
</reference>
<evidence type="ECO:0008006" key="4">
    <source>
        <dbReference type="Google" id="ProtNLM"/>
    </source>
</evidence>
<dbReference type="RefSeq" id="WP_136339780.1">
    <property type="nucleotide sequence ID" value="NZ_SSMD01000006.1"/>
</dbReference>
<sequence length="215" mass="22360">MKAFPIALFACALAASPVVAGPGSLQQLTLAQDLFAYGLEAQDPLLVLGAAKIAGAVHVKDVARPVDTRPGATPGTDAGEDDTPAMVSAAEMFAVARDLASGDEAMTMMIEDAEAEGARGQVGGATRTLNRLQSGYVDMVRVEYEGGTLAELAILGANGANLDLKVTDDKGNTICAEQGASDKLYCAWTPAQNGTFFAEIENVSPKRNSYYVLTN</sequence>
<organism evidence="2 3">
    <name type="scientific">Thalassobius vesicularis</name>
    <dbReference type="NCBI Taxonomy" id="1294297"/>
    <lineage>
        <taxon>Bacteria</taxon>
        <taxon>Pseudomonadati</taxon>
        <taxon>Pseudomonadota</taxon>
        <taxon>Alphaproteobacteria</taxon>
        <taxon>Rhodobacterales</taxon>
        <taxon>Roseobacteraceae</taxon>
        <taxon>Thalassovita</taxon>
    </lineage>
</organism>
<feature type="chain" id="PRO_5021034506" description="Peptidase C-terminal archaeal/bacterial domain-containing protein" evidence="1">
    <location>
        <begin position="21"/>
        <end position="215"/>
    </location>
</feature>
<name>A0A4S3M6U5_9RHOB</name>
<accession>A0A4S3M6U5</accession>
<dbReference type="Proteomes" id="UP000306113">
    <property type="component" value="Unassembled WGS sequence"/>
</dbReference>
<dbReference type="AlphaFoldDB" id="A0A4S3M6U5"/>
<feature type="signal peptide" evidence="1">
    <location>
        <begin position="1"/>
        <end position="20"/>
    </location>
</feature>
<evidence type="ECO:0000256" key="1">
    <source>
        <dbReference type="SAM" id="SignalP"/>
    </source>
</evidence>
<proteinExistence type="predicted"/>